<dbReference type="Gene3D" id="2.40.100.10">
    <property type="entry name" value="Cyclophilin-like"/>
    <property type="match status" value="1"/>
</dbReference>
<keyword evidence="3 5" id="KW-0697">Rotamase</keyword>
<evidence type="ECO:0000313" key="7">
    <source>
        <dbReference type="EMBL" id="ACJ06186.1"/>
    </source>
</evidence>
<dbReference type="EC" id="5.2.1.8" evidence="5"/>
<dbReference type="Pfam" id="PF00160">
    <property type="entry name" value="Pro_isomerase"/>
    <property type="match status" value="1"/>
</dbReference>
<dbReference type="InterPro" id="IPR002130">
    <property type="entry name" value="Cyclophilin-type_PPIase_dom"/>
</dbReference>
<name>B6VB54_IPOBA</name>
<dbReference type="CDD" id="cd01926">
    <property type="entry name" value="cyclophilin_ABH_like"/>
    <property type="match status" value="1"/>
</dbReference>
<evidence type="ECO:0000256" key="1">
    <source>
        <dbReference type="ARBA" id="ARBA00000971"/>
    </source>
</evidence>
<feature type="domain" description="PPIase cyclophilin-type" evidence="6">
    <location>
        <begin position="106"/>
        <end position="256"/>
    </location>
</feature>
<dbReference type="EMBL" id="FJ361763">
    <property type="protein sequence ID" value="ACJ06186.1"/>
    <property type="molecule type" value="mRNA"/>
</dbReference>
<comment type="catalytic activity">
    <reaction evidence="1 5">
        <text>[protein]-peptidylproline (omega=180) = [protein]-peptidylproline (omega=0)</text>
        <dbReference type="Rhea" id="RHEA:16237"/>
        <dbReference type="Rhea" id="RHEA-COMP:10747"/>
        <dbReference type="Rhea" id="RHEA-COMP:10748"/>
        <dbReference type="ChEBI" id="CHEBI:83833"/>
        <dbReference type="ChEBI" id="CHEBI:83834"/>
        <dbReference type="EC" id="5.2.1.8"/>
    </reaction>
</comment>
<dbReference type="PANTHER" id="PTHR11071">
    <property type="entry name" value="PEPTIDYL-PROLYL CIS-TRANS ISOMERASE"/>
    <property type="match status" value="1"/>
</dbReference>
<protein>
    <recommendedName>
        <fullName evidence="5">Peptidyl-prolyl cis-trans isomerase</fullName>
        <shortName evidence="5">PPIase</shortName>
        <ecNumber evidence="5">5.2.1.8</ecNumber>
    </recommendedName>
</protein>
<dbReference type="GO" id="GO:0005737">
    <property type="term" value="C:cytoplasm"/>
    <property type="evidence" value="ECO:0007669"/>
    <property type="project" value="TreeGrafter"/>
</dbReference>
<keyword evidence="4 5" id="KW-0413">Isomerase</keyword>
<reference evidence="7" key="1">
    <citation type="submission" date="2008-10" db="EMBL/GenBank/DDBJ databases">
        <title>Peptidylprolyl isomerase cDNA from sweet potato tuberous root.</title>
        <authorList>
            <person name="Huang G.-J."/>
            <person name="Lin Y.-H."/>
        </authorList>
    </citation>
    <scope>NUCLEOTIDE SEQUENCE</scope>
    <source>
        <tissue evidence="7">Tuberous root</tissue>
    </source>
</reference>
<dbReference type="AlphaFoldDB" id="B6VB54"/>
<evidence type="ECO:0000256" key="2">
    <source>
        <dbReference type="ARBA" id="ARBA00007365"/>
    </source>
</evidence>
<dbReference type="PROSITE" id="PS00170">
    <property type="entry name" value="CSA_PPIASE_1"/>
    <property type="match status" value="1"/>
</dbReference>
<comment type="similarity">
    <text evidence="2 5">Belongs to the cyclophilin-type PPIase family.</text>
</comment>
<evidence type="ECO:0000259" key="6">
    <source>
        <dbReference type="PROSITE" id="PS50072"/>
    </source>
</evidence>
<dbReference type="GO" id="GO:0016018">
    <property type="term" value="F:cyclosporin A binding"/>
    <property type="evidence" value="ECO:0007669"/>
    <property type="project" value="TreeGrafter"/>
</dbReference>
<evidence type="ECO:0000256" key="4">
    <source>
        <dbReference type="ARBA" id="ARBA00023235"/>
    </source>
</evidence>
<dbReference type="SUPFAM" id="SSF50891">
    <property type="entry name" value="Cyclophilin-like"/>
    <property type="match status" value="1"/>
</dbReference>
<dbReference type="GO" id="GO:0006457">
    <property type="term" value="P:protein folding"/>
    <property type="evidence" value="ECO:0007669"/>
    <property type="project" value="InterPro"/>
</dbReference>
<dbReference type="FunFam" id="2.40.100.10:FF:000001">
    <property type="entry name" value="Peptidyl-prolyl cis-trans isomerase"/>
    <property type="match status" value="1"/>
</dbReference>
<dbReference type="PANTHER" id="PTHR11071:SF561">
    <property type="entry name" value="PEPTIDYL-PROLYL CIS-TRANS ISOMERASE D-RELATED"/>
    <property type="match status" value="1"/>
</dbReference>
<dbReference type="PROSITE" id="PS50072">
    <property type="entry name" value="CSA_PPIASE_2"/>
    <property type="match status" value="1"/>
</dbReference>
<evidence type="ECO:0000256" key="3">
    <source>
        <dbReference type="ARBA" id="ARBA00023110"/>
    </source>
</evidence>
<evidence type="ECO:0000256" key="5">
    <source>
        <dbReference type="RuleBase" id="RU363019"/>
    </source>
</evidence>
<dbReference type="GO" id="GO:0003755">
    <property type="term" value="F:peptidyl-prolyl cis-trans isomerase activity"/>
    <property type="evidence" value="ECO:0007669"/>
    <property type="project" value="UniProtKB-UniRule"/>
</dbReference>
<dbReference type="InterPro" id="IPR020892">
    <property type="entry name" value="Cyclophilin-type_PPIase_CS"/>
</dbReference>
<dbReference type="InterPro" id="IPR029000">
    <property type="entry name" value="Cyclophilin-like_dom_sf"/>
</dbReference>
<sequence>MALPFAALANAGSLSVPRNLAPVKVSSSVCSYSKLPRSSSASSQSSFSSSAFISGSLRLQKFPSCSVQVKSVRPLAPVQATAQVAEPQSKVTSQVYFDISIGNPVGKAVGRIVIGLYGDEVPQTAENFRALCTGEKGFGFKGSSFHRVIKDFMIQGGDFDKGNGTGGKSIYGRTFKDENFKLVHAGPGVVSMANAGPNTNGSQFFICTVKTPWLDNRHVVFGQVIEGMDVVKLIESQETDRGDRPKNRVVISDCGELPIV</sequence>
<accession>B6VB54</accession>
<dbReference type="PRINTS" id="PR00153">
    <property type="entry name" value="CSAPPISMRASE"/>
</dbReference>
<comment type="function">
    <text evidence="5">PPIases accelerate the folding of proteins. It catalyzes the cis-trans isomerization of proline imidic peptide bonds in oligopeptides.</text>
</comment>
<proteinExistence type="evidence at transcript level"/>
<organism evidence="7">
    <name type="scientific">Ipomoea batatas</name>
    <name type="common">Sweet potato</name>
    <name type="synonym">Convolvulus batatas</name>
    <dbReference type="NCBI Taxonomy" id="4120"/>
    <lineage>
        <taxon>Eukaryota</taxon>
        <taxon>Viridiplantae</taxon>
        <taxon>Streptophyta</taxon>
        <taxon>Embryophyta</taxon>
        <taxon>Tracheophyta</taxon>
        <taxon>Spermatophyta</taxon>
        <taxon>Magnoliopsida</taxon>
        <taxon>eudicotyledons</taxon>
        <taxon>Gunneridae</taxon>
        <taxon>Pentapetalae</taxon>
        <taxon>asterids</taxon>
        <taxon>lamiids</taxon>
        <taxon>Solanales</taxon>
        <taxon>Convolvulaceae</taxon>
        <taxon>Ipomoeeae</taxon>
        <taxon>Ipomoea</taxon>
    </lineage>
</organism>